<sequence length="166" mass="18592">MSDLVDFLRARLFEDEDTARWAADHRSRPRGGPDTSGAERWEWVEAESGERLSLGRRPMDHIQRPVRMRSAGTYPWQGRPGSGPHQVLDVGWVKEGVALHVARHSPARVVAEVQVKRHLLELHSRMNGTGVCQTCGEAVRDGGCSTLRLLAVPYADHPAYRTAWHA</sequence>
<accession>A0ABX8QPD1</accession>
<organism evidence="2 3">
    <name type="scientific">Actinomadura graeca</name>
    <dbReference type="NCBI Taxonomy" id="2750812"/>
    <lineage>
        <taxon>Bacteria</taxon>
        <taxon>Bacillati</taxon>
        <taxon>Actinomycetota</taxon>
        <taxon>Actinomycetes</taxon>
        <taxon>Streptosporangiales</taxon>
        <taxon>Thermomonosporaceae</taxon>
        <taxon>Actinomadura</taxon>
    </lineage>
</organism>
<evidence type="ECO:0000313" key="3">
    <source>
        <dbReference type="Proteomes" id="UP001049518"/>
    </source>
</evidence>
<evidence type="ECO:0000256" key="1">
    <source>
        <dbReference type="SAM" id="MobiDB-lite"/>
    </source>
</evidence>
<dbReference type="RefSeq" id="WP_231333738.1">
    <property type="nucleotide sequence ID" value="NZ_CP059572.1"/>
</dbReference>
<protein>
    <submittedName>
        <fullName evidence="2">Uncharacterized protein</fullName>
    </submittedName>
</protein>
<dbReference type="InterPro" id="IPR046193">
    <property type="entry name" value="DUF6221"/>
</dbReference>
<reference evidence="2" key="1">
    <citation type="submission" date="2020-07" db="EMBL/GenBank/DDBJ databases">
        <authorList>
            <person name="Tarantini F.S."/>
            <person name="Hong K.W."/>
            <person name="Chan K.G."/>
        </authorList>
    </citation>
    <scope>NUCLEOTIDE SEQUENCE</scope>
    <source>
        <strain evidence="2">32-07</strain>
    </source>
</reference>
<dbReference type="Proteomes" id="UP001049518">
    <property type="component" value="Chromosome"/>
</dbReference>
<dbReference type="EMBL" id="CP059572">
    <property type="protein sequence ID" value="QXJ20650.1"/>
    <property type="molecule type" value="Genomic_DNA"/>
</dbReference>
<keyword evidence="3" id="KW-1185">Reference proteome</keyword>
<proteinExistence type="predicted"/>
<name>A0ABX8QPD1_9ACTN</name>
<evidence type="ECO:0000313" key="2">
    <source>
        <dbReference type="EMBL" id="QXJ20650.1"/>
    </source>
</evidence>
<gene>
    <name evidence="2" type="ORF">AGRA3207_001400</name>
</gene>
<feature type="region of interest" description="Disordered" evidence="1">
    <location>
        <begin position="21"/>
        <end position="40"/>
    </location>
</feature>
<dbReference type="Pfam" id="PF19730">
    <property type="entry name" value="DUF6221"/>
    <property type="match status" value="1"/>
</dbReference>